<gene>
    <name evidence="4" type="primary">eutL</name>
    <name evidence="4" type="ORF">IAC50_05740</name>
</gene>
<evidence type="ECO:0000313" key="5">
    <source>
        <dbReference type="Proteomes" id="UP000824090"/>
    </source>
</evidence>
<name>A0A9D1I131_9FIRM</name>
<dbReference type="NCBIfam" id="NF011934">
    <property type="entry name" value="PRK15405.1"/>
    <property type="match status" value="1"/>
</dbReference>
<dbReference type="InterPro" id="IPR037233">
    <property type="entry name" value="CcmK-like_sf"/>
</dbReference>
<dbReference type="InterPro" id="IPR009193">
    <property type="entry name" value="EutL_PduB"/>
</dbReference>
<dbReference type="PIRSF" id="PIRSF012290">
    <property type="entry name" value="EutL_PduB"/>
    <property type="match status" value="1"/>
</dbReference>
<dbReference type="GO" id="GO:0031469">
    <property type="term" value="C:bacterial microcompartment"/>
    <property type="evidence" value="ECO:0007669"/>
    <property type="project" value="UniProtKB-SubCell"/>
</dbReference>
<dbReference type="SMART" id="SM00877">
    <property type="entry name" value="BMC"/>
    <property type="match status" value="2"/>
</dbReference>
<dbReference type="EMBL" id="DVMP01000104">
    <property type="protein sequence ID" value="HIU25979.1"/>
    <property type="molecule type" value="Genomic_DNA"/>
</dbReference>
<protein>
    <submittedName>
        <fullName evidence="4">Ethanolamine utilization microcompartment protein EutL</fullName>
    </submittedName>
</protein>
<dbReference type="Proteomes" id="UP000824090">
    <property type="component" value="Unassembled WGS sequence"/>
</dbReference>
<keyword evidence="2" id="KW-1283">Bacterial microcompartment</keyword>
<organism evidence="4 5">
    <name type="scientific">Candidatus Allocopromorpha excrementigallinarum</name>
    <dbReference type="NCBI Taxonomy" id="2840742"/>
    <lineage>
        <taxon>Bacteria</taxon>
        <taxon>Bacillati</taxon>
        <taxon>Bacillota</taxon>
        <taxon>Clostridia</taxon>
        <taxon>Eubacteriales</taxon>
        <taxon>Eubacteriaceae</taxon>
        <taxon>Eubacteriaceae incertae sedis</taxon>
        <taxon>Candidatus Allocopromorpha</taxon>
    </lineage>
</organism>
<dbReference type="PROSITE" id="PS51931">
    <property type="entry name" value="BMC_CP"/>
    <property type="match status" value="1"/>
</dbReference>
<comment type="caution">
    <text evidence="4">The sequence shown here is derived from an EMBL/GenBank/DDBJ whole genome shotgun (WGS) entry which is preliminary data.</text>
</comment>
<reference evidence="4" key="2">
    <citation type="journal article" date="2021" name="PeerJ">
        <title>Extensive microbial diversity within the chicken gut microbiome revealed by metagenomics and culture.</title>
        <authorList>
            <person name="Gilroy R."/>
            <person name="Ravi A."/>
            <person name="Getino M."/>
            <person name="Pursley I."/>
            <person name="Horton D.L."/>
            <person name="Alikhan N.F."/>
            <person name="Baker D."/>
            <person name="Gharbi K."/>
            <person name="Hall N."/>
            <person name="Watson M."/>
            <person name="Adriaenssens E.M."/>
            <person name="Foster-Nyarko E."/>
            <person name="Jarju S."/>
            <person name="Secka A."/>
            <person name="Antonio M."/>
            <person name="Oren A."/>
            <person name="Chaudhuri R.R."/>
            <person name="La Ragione R."/>
            <person name="Hildebrand F."/>
            <person name="Pallen M.J."/>
        </authorList>
    </citation>
    <scope>NUCLEOTIDE SEQUENCE</scope>
    <source>
        <strain evidence="4">ChiHcec3-6078</strain>
    </source>
</reference>
<dbReference type="InterPro" id="IPR044870">
    <property type="entry name" value="BMC_CP"/>
</dbReference>
<evidence type="ECO:0000259" key="3">
    <source>
        <dbReference type="PROSITE" id="PS51931"/>
    </source>
</evidence>
<accession>A0A9D1I131</accession>
<dbReference type="InterPro" id="IPR000249">
    <property type="entry name" value="BMC_dom"/>
</dbReference>
<sequence length="218" mass="22955">MKGDKIYPEILSAFLIPQMTEEMKAELGINENHTSAGIVTADIDDLIFIGMDEATKKANVKASYSKSFYAGGANSSSKLQGEGLGIITGESISEVKAGLDAILDFSESRVLYAVSCNDEDSISYLVYTIASIGSYFADDLKIEKGSSIAYLASPPVESIYASDEALKASGAELAALYAPPTVTNTGGAILTGSQSQCEAACRAFAEAVQEVADNPVYR</sequence>
<evidence type="ECO:0000313" key="4">
    <source>
        <dbReference type="EMBL" id="HIU25979.1"/>
    </source>
</evidence>
<evidence type="ECO:0000256" key="1">
    <source>
        <dbReference type="ARBA" id="ARBA00024322"/>
    </source>
</evidence>
<feature type="domain" description="BMC circularly permuted" evidence="3">
    <location>
        <begin position="1"/>
        <end position="116"/>
    </location>
</feature>
<evidence type="ECO:0000256" key="2">
    <source>
        <dbReference type="ARBA" id="ARBA00024446"/>
    </source>
</evidence>
<proteinExistence type="predicted"/>
<reference evidence="4" key="1">
    <citation type="submission" date="2020-10" db="EMBL/GenBank/DDBJ databases">
        <authorList>
            <person name="Gilroy R."/>
        </authorList>
    </citation>
    <scope>NUCLEOTIDE SEQUENCE</scope>
    <source>
        <strain evidence="4">ChiHcec3-6078</strain>
    </source>
</reference>
<dbReference type="AlphaFoldDB" id="A0A9D1I131"/>
<comment type="subcellular location">
    <subcellularLocation>
        <location evidence="1">Bacterial microcompartment</location>
    </subcellularLocation>
</comment>
<dbReference type="Gene3D" id="3.30.70.1710">
    <property type="match status" value="2"/>
</dbReference>